<organism evidence="1 2">
    <name type="scientific">Natronorubrum texcoconense</name>
    <dbReference type="NCBI Taxonomy" id="1095776"/>
    <lineage>
        <taxon>Archaea</taxon>
        <taxon>Methanobacteriati</taxon>
        <taxon>Methanobacteriota</taxon>
        <taxon>Stenosarchaea group</taxon>
        <taxon>Halobacteria</taxon>
        <taxon>Halobacteriales</taxon>
        <taxon>Natrialbaceae</taxon>
        <taxon>Natronorubrum</taxon>
    </lineage>
</organism>
<dbReference type="AlphaFoldDB" id="A0A1G9FPB1"/>
<gene>
    <name evidence="1" type="ORF">SAMN04515672_4216</name>
</gene>
<reference evidence="2" key="1">
    <citation type="submission" date="2016-10" db="EMBL/GenBank/DDBJ databases">
        <authorList>
            <person name="Varghese N."/>
            <person name="Submissions S."/>
        </authorList>
    </citation>
    <scope>NUCLEOTIDE SEQUENCE [LARGE SCALE GENOMIC DNA]</scope>
    <source>
        <strain evidence="2">B4,CECT 8067,JCM 17497</strain>
    </source>
</reference>
<protein>
    <submittedName>
        <fullName evidence="1">Uncharacterized protein</fullName>
    </submittedName>
</protein>
<accession>A0A1G9FPB1</accession>
<evidence type="ECO:0000313" key="2">
    <source>
        <dbReference type="Proteomes" id="UP000198882"/>
    </source>
</evidence>
<sequence length="70" mass="7597">MQFLDGYVAIDTGLHVSGVNRQPIASLTVSSVAAYRLPCPFRIGLLRRATTVGRYGLNTGYDAVSVSLYF</sequence>
<proteinExistence type="predicted"/>
<dbReference type="Proteomes" id="UP000198882">
    <property type="component" value="Unassembled WGS sequence"/>
</dbReference>
<keyword evidence="2" id="KW-1185">Reference proteome</keyword>
<dbReference type="EMBL" id="FNFE01000008">
    <property type="protein sequence ID" value="SDK89973.1"/>
    <property type="molecule type" value="Genomic_DNA"/>
</dbReference>
<dbReference type="STRING" id="1095776.SAMN04515672_4216"/>
<evidence type="ECO:0000313" key="1">
    <source>
        <dbReference type="EMBL" id="SDK89973.1"/>
    </source>
</evidence>
<name>A0A1G9FPB1_9EURY</name>